<dbReference type="PANTHER" id="PTHR21391">
    <property type="entry name" value="AT04489P-RELATED"/>
    <property type="match status" value="1"/>
</dbReference>
<evidence type="ECO:0000313" key="1">
    <source>
        <dbReference type="EMBL" id="EDV95120.1"/>
    </source>
</evidence>
<dbReference type="EMBL" id="CH916376">
    <property type="protein sequence ID" value="EDV95120.1"/>
    <property type="molecule type" value="Genomic_DNA"/>
</dbReference>
<dbReference type="OMA" id="PPWDING"/>
<protein>
    <submittedName>
        <fullName evidence="1">GH17764</fullName>
    </submittedName>
</protein>
<proteinExistence type="predicted"/>
<name>B4JXM1_DROGR</name>
<keyword evidence="2" id="KW-1185">Reference proteome</keyword>
<dbReference type="HOGENOM" id="CLU_2075557_0_0_1"/>
<organism evidence="2">
    <name type="scientific">Drosophila grimshawi</name>
    <name type="common">Hawaiian fruit fly</name>
    <name type="synonym">Idiomyia grimshawi</name>
    <dbReference type="NCBI Taxonomy" id="7222"/>
    <lineage>
        <taxon>Eukaryota</taxon>
        <taxon>Metazoa</taxon>
        <taxon>Ecdysozoa</taxon>
        <taxon>Arthropoda</taxon>
        <taxon>Hexapoda</taxon>
        <taxon>Insecta</taxon>
        <taxon>Pterygota</taxon>
        <taxon>Neoptera</taxon>
        <taxon>Endopterygota</taxon>
        <taxon>Diptera</taxon>
        <taxon>Brachycera</taxon>
        <taxon>Muscomorpha</taxon>
        <taxon>Ephydroidea</taxon>
        <taxon>Drosophilidae</taxon>
        <taxon>Drosophila</taxon>
        <taxon>Hawaiian Drosophila</taxon>
    </lineage>
</organism>
<dbReference type="AlphaFoldDB" id="B4JXM1"/>
<dbReference type="STRING" id="7222.B4JXM1"/>
<dbReference type="SUPFAM" id="SSF48452">
    <property type="entry name" value="TPR-like"/>
    <property type="match status" value="1"/>
</dbReference>
<gene>
    <name evidence="1" type="primary">Dgri\GH17764</name>
    <name evidence="1" type="ORF">Dgri_GH17764</name>
</gene>
<dbReference type="InParanoid" id="B4JXM1"/>
<dbReference type="PANTHER" id="PTHR21391:SF0">
    <property type="entry name" value="AT04489P-RELATED"/>
    <property type="match status" value="1"/>
</dbReference>
<dbReference type="InterPro" id="IPR011990">
    <property type="entry name" value="TPR-like_helical_dom_sf"/>
</dbReference>
<dbReference type="Gene3D" id="1.25.40.10">
    <property type="entry name" value="Tetratricopeptide repeat domain"/>
    <property type="match status" value="1"/>
</dbReference>
<accession>B4JXM1</accession>
<reference evidence="1 2" key="1">
    <citation type="journal article" date="2007" name="Nature">
        <title>Evolution of genes and genomes on the Drosophila phylogeny.</title>
        <authorList>
            <consortium name="Drosophila 12 Genomes Consortium"/>
            <person name="Clark A.G."/>
            <person name="Eisen M.B."/>
            <person name="Smith D.R."/>
            <person name="Bergman C.M."/>
            <person name="Oliver B."/>
            <person name="Markow T.A."/>
            <person name="Kaufman T.C."/>
            <person name="Kellis M."/>
            <person name="Gelbart W."/>
            <person name="Iyer V.N."/>
            <person name="Pollard D.A."/>
            <person name="Sackton T.B."/>
            <person name="Larracuente A.M."/>
            <person name="Singh N.D."/>
            <person name="Abad J.P."/>
            <person name="Abt D.N."/>
            <person name="Adryan B."/>
            <person name="Aguade M."/>
            <person name="Akashi H."/>
            <person name="Anderson W.W."/>
            <person name="Aquadro C.F."/>
            <person name="Ardell D.H."/>
            <person name="Arguello R."/>
            <person name="Artieri C.G."/>
            <person name="Barbash D.A."/>
            <person name="Barker D."/>
            <person name="Barsanti P."/>
            <person name="Batterham P."/>
            <person name="Batzoglou S."/>
            <person name="Begun D."/>
            <person name="Bhutkar A."/>
            <person name="Blanco E."/>
            <person name="Bosak S.A."/>
            <person name="Bradley R.K."/>
            <person name="Brand A.D."/>
            <person name="Brent M.R."/>
            <person name="Brooks A.N."/>
            <person name="Brown R.H."/>
            <person name="Butlin R.K."/>
            <person name="Caggese C."/>
            <person name="Calvi B.R."/>
            <person name="Bernardo de Carvalho A."/>
            <person name="Caspi A."/>
            <person name="Castrezana S."/>
            <person name="Celniker S.E."/>
            <person name="Chang J.L."/>
            <person name="Chapple C."/>
            <person name="Chatterji S."/>
            <person name="Chinwalla A."/>
            <person name="Civetta A."/>
            <person name="Clifton S.W."/>
            <person name="Comeron J.M."/>
            <person name="Costello J.C."/>
            <person name="Coyne J.A."/>
            <person name="Daub J."/>
            <person name="David R.G."/>
            <person name="Delcher A.L."/>
            <person name="Delehaunty K."/>
            <person name="Do C.B."/>
            <person name="Ebling H."/>
            <person name="Edwards K."/>
            <person name="Eickbush T."/>
            <person name="Evans J.D."/>
            <person name="Filipski A."/>
            <person name="Findeiss S."/>
            <person name="Freyhult E."/>
            <person name="Fulton L."/>
            <person name="Fulton R."/>
            <person name="Garcia A.C."/>
            <person name="Gardiner A."/>
            <person name="Garfield D.A."/>
            <person name="Garvin B.E."/>
            <person name="Gibson G."/>
            <person name="Gilbert D."/>
            <person name="Gnerre S."/>
            <person name="Godfrey J."/>
            <person name="Good R."/>
            <person name="Gotea V."/>
            <person name="Gravely B."/>
            <person name="Greenberg A.J."/>
            <person name="Griffiths-Jones S."/>
            <person name="Gross S."/>
            <person name="Guigo R."/>
            <person name="Gustafson E.A."/>
            <person name="Haerty W."/>
            <person name="Hahn M.W."/>
            <person name="Halligan D.L."/>
            <person name="Halpern A.L."/>
            <person name="Halter G.M."/>
            <person name="Han M.V."/>
            <person name="Heger A."/>
            <person name="Hillier L."/>
            <person name="Hinrichs A.S."/>
            <person name="Holmes I."/>
            <person name="Hoskins R.A."/>
            <person name="Hubisz M.J."/>
            <person name="Hultmark D."/>
            <person name="Huntley M.A."/>
            <person name="Jaffe D.B."/>
            <person name="Jagadeeshan S."/>
            <person name="Jeck W.R."/>
            <person name="Johnson J."/>
            <person name="Jones C.D."/>
            <person name="Jordan W.C."/>
            <person name="Karpen G.H."/>
            <person name="Kataoka E."/>
            <person name="Keightley P.D."/>
            <person name="Kheradpour P."/>
            <person name="Kirkness E.F."/>
            <person name="Koerich L.B."/>
            <person name="Kristiansen K."/>
            <person name="Kudrna D."/>
            <person name="Kulathinal R.J."/>
            <person name="Kumar S."/>
            <person name="Kwok R."/>
            <person name="Lander E."/>
            <person name="Langley C.H."/>
            <person name="Lapoint R."/>
            <person name="Lazzaro B.P."/>
            <person name="Lee S.J."/>
            <person name="Levesque L."/>
            <person name="Li R."/>
            <person name="Lin C.F."/>
            <person name="Lin M.F."/>
            <person name="Lindblad-Toh K."/>
            <person name="Llopart A."/>
            <person name="Long M."/>
            <person name="Low L."/>
            <person name="Lozovsky E."/>
            <person name="Lu J."/>
            <person name="Luo M."/>
            <person name="Machado C.A."/>
            <person name="Makalowski W."/>
            <person name="Marzo M."/>
            <person name="Matsuda M."/>
            <person name="Matzkin L."/>
            <person name="McAllister B."/>
            <person name="McBride C.S."/>
            <person name="McKernan B."/>
            <person name="McKernan K."/>
            <person name="Mendez-Lago M."/>
            <person name="Minx P."/>
            <person name="Mollenhauer M.U."/>
            <person name="Montooth K."/>
            <person name="Mount S.M."/>
            <person name="Mu X."/>
            <person name="Myers E."/>
            <person name="Negre B."/>
            <person name="Newfeld S."/>
            <person name="Nielsen R."/>
            <person name="Noor M.A."/>
            <person name="O'Grady P."/>
            <person name="Pachter L."/>
            <person name="Papaceit M."/>
            <person name="Parisi M.J."/>
            <person name="Parisi M."/>
            <person name="Parts L."/>
            <person name="Pedersen J.S."/>
            <person name="Pesole G."/>
            <person name="Phillippy A.M."/>
            <person name="Ponting C.P."/>
            <person name="Pop M."/>
            <person name="Porcelli D."/>
            <person name="Powell J.R."/>
            <person name="Prohaska S."/>
            <person name="Pruitt K."/>
            <person name="Puig M."/>
            <person name="Quesneville H."/>
            <person name="Ram K.R."/>
            <person name="Rand D."/>
            <person name="Rasmussen M.D."/>
            <person name="Reed L.K."/>
            <person name="Reenan R."/>
            <person name="Reily A."/>
            <person name="Remington K.A."/>
            <person name="Rieger T.T."/>
            <person name="Ritchie M.G."/>
            <person name="Robin C."/>
            <person name="Rogers Y.H."/>
            <person name="Rohde C."/>
            <person name="Rozas J."/>
            <person name="Rubenfield M.J."/>
            <person name="Ruiz A."/>
            <person name="Russo S."/>
            <person name="Salzberg S.L."/>
            <person name="Sanchez-Gracia A."/>
            <person name="Saranga D.J."/>
            <person name="Sato H."/>
            <person name="Schaeffer S.W."/>
            <person name="Schatz M.C."/>
            <person name="Schlenke T."/>
            <person name="Schwartz R."/>
            <person name="Segarra C."/>
            <person name="Singh R.S."/>
            <person name="Sirot L."/>
            <person name="Sirota M."/>
            <person name="Sisneros N.B."/>
            <person name="Smith C.D."/>
            <person name="Smith T.F."/>
            <person name="Spieth J."/>
            <person name="Stage D.E."/>
            <person name="Stark A."/>
            <person name="Stephan W."/>
            <person name="Strausberg R.L."/>
            <person name="Strempel S."/>
            <person name="Sturgill D."/>
            <person name="Sutton G."/>
            <person name="Sutton G.G."/>
            <person name="Tao W."/>
            <person name="Teichmann S."/>
            <person name="Tobari Y.N."/>
            <person name="Tomimura Y."/>
            <person name="Tsolas J.M."/>
            <person name="Valente V.L."/>
            <person name="Venter E."/>
            <person name="Venter J.C."/>
            <person name="Vicario S."/>
            <person name="Vieira F.G."/>
            <person name="Vilella A.J."/>
            <person name="Villasante A."/>
            <person name="Walenz B."/>
            <person name="Wang J."/>
            <person name="Wasserman M."/>
            <person name="Watts T."/>
            <person name="Wilson D."/>
            <person name="Wilson R.K."/>
            <person name="Wing R.A."/>
            <person name="Wolfner M.F."/>
            <person name="Wong A."/>
            <person name="Wong G.K."/>
            <person name="Wu C.I."/>
            <person name="Wu G."/>
            <person name="Yamamoto D."/>
            <person name="Yang H.P."/>
            <person name="Yang S.P."/>
            <person name="Yorke J.A."/>
            <person name="Yoshida K."/>
            <person name="Zdobnov E."/>
            <person name="Zhang P."/>
            <person name="Zhang Y."/>
            <person name="Zimin A.V."/>
            <person name="Baldwin J."/>
            <person name="Abdouelleil A."/>
            <person name="Abdulkadir J."/>
            <person name="Abebe A."/>
            <person name="Abera B."/>
            <person name="Abreu J."/>
            <person name="Acer S.C."/>
            <person name="Aftuck L."/>
            <person name="Alexander A."/>
            <person name="An P."/>
            <person name="Anderson E."/>
            <person name="Anderson S."/>
            <person name="Arachi H."/>
            <person name="Azer M."/>
            <person name="Bachantsang P."/>
            <person name="Barry A."/>
            <person name="Bayul T."/>
            <person name="Berlin A."/>
            <person name="Bessette D."/>
            <person name="Bloom T."/>
            <person name="Blye J."/>
            <person name="Boguslavskiy L."/>
            <person name="Bonnet C."/>
            <person name="Boukhgalter B."/>
            <person name="Bourzgui I."/>
            <person name="Brown A."/>
            <person name="Cahill P."/>
            <person name="Channer S."/>
            <person name="Cheshatsang Y."/>
            <person name="Chuda L."/>
            <person name="Citroen M."/>
            <person name="Collymore A."/>
            <person name="Cooke P."/>
            <person name="Costello M."/>
            <person name="D'Aco K."/>
            <person name="Daza R."/>
            <person name="De Haan G."/>
            <person name="DeGray S."/>
            <person name="DeMaso C."/>
            <person name="Dhargay N."/>
            <person name="Dooley K."/>
            <person name="Dooley E."/>
            <person name="Doricent M."/>
            <person name="Dorje P."/>
            <person name="Dorjee K."/>
            <person name="Dupes A."/>
            <person name="Elong R."/>
            <person name="Falk J."/>
            <person name="Farina A."/>
            <person name="Faro S."/>
            <person name="Ferguson D."/>
            <person name="Fisher S."/>
            <person name="Foley C.D."/>
            <person name="Franke A."/>
            <person name="Friedrich D."/>
            <person name="Gadbois L."/>
            <person name="Gearin G."/>
            <person name="Gearin C.R."/>
            <person name="Giannoukos G."/>
            <person name="Goode T."/>
            <person name="Graham J."/>
            <person name="Grandbois E."/>
            <person name="Grewal S."/>
            <person name="Gyaltsen K."/>
            <person name="Hafez N."/>
            <person name="Hagos B."/>
            <person name="Hall J."/>
            <person name="Henson C."/>
            <person name="Hollinger A."/>
            <person name="Honan T."/>
            <person name="Huard M.D."/>
            <person name="Hughes L."/>
            <person name="Hurhula B."/>
            <person name="Husby M.E."/>
            <person name="Kamat A."/>
            <person name="Kanga B."/>
            <person name="Kashin S."/>
            <person name="Khazanovich D."/>
            <person name="Kisner P."/>
            <person name="Lance K."/>
            <person name="Lara M."/>
            <person name="Lee W."/>
            <person name="Lennon N."/>
            <person name="Letendre F."/>
            <person name="LeVine R."/>
            <person name="Lipovsky A."/>
            <person name="Liu X."/>
            <person name="Liu J."/>
            <person name="Liu S."/>
            <person name="Lokyitsang T."/>
            <person name="Lokyitsang Y."/>
            <person name="Lubonja R."/>
            <person name="Lui A."/>
            <person name="MacDonald P."/>
            <person name="Magnisalis V."/>
            <person name="Maru K."/>
            <person name="Matthews C."/>
            <person name="McCusker W."/>
            <person name="McDonough S."/>
            <person name="Mehta T."/>
            <person name="Meldrim J."/>
            <person name="Meneus L."/>
            <person name="Mihai O."/>
            <person name="Mihalev A."/>
            <person name="Mihova T."/>
            <person name="Mittelman R."/>
            <person name="Mlenga V."/>
            <person name="Montmayeur A."/>
            <person name="Mulrain L."/>
            <person name="Navidi A."/>
            <person name="Naylor J."/>
            <person name="Negash T."/>
            <person name="Nguyen T."/>
            <person name="Nguyen N."/>
            <person name="Nicol R."/>
            <person name="Norbu C."/>
            <person name="Norbu N."/>
            <person name="Novod N."/>
            <person name="O'Neill B."/>
            <person name="Osman S."/>
            <person name="Markiewicz E."/>
            <person name="Oyono O.L."/>
            <person name="Patti C."/>
            <person name="Phunkhang P."/>
            <person name="Pierre F."/>
            <person name="Priest M."/>
            <person name="Raghuraman S."/>
            <person name="Rege F."/>
            <person name="Reyes R."/>
            <person name="Rise C."/>
            <person name="Rogov P."/>
            <person name="Ross K."/>
            <person name="Ryan E."/>
            <person name="Settipalli S."/>
            <person name="Shea T."/>
            <person name="Sherpa N."/>
            <person name="Shi L."/>
            <person name="Shih D."/>
            <person name="Sparrow T."/>
            <person name="Spaulding J."/>
            <person name="Stalker J."/>
            <person name="Stange-Thomann N."/>
            <person name="Stavropoulos S."/>
            <person name="Stone C."/>
            <person name="Strader C."/>
            <person name="Tesfaye S."/>
            <person name="Thomson T."/>
            <person name="Thoulutsang Y."/>
            <person name="Thoulutsang D."/>
            <person name="Topham K."/>
            <person name="Topping I."/>
            <person name="Tsamla T."/>
            <person name="Vassiliev H."/>
            <person name="Vo A."/>
            <person name="Wangchuk T."/>
            <person name="Wangdi T."/>
            <person name="Weiand M."/>
            <person name="Wilkinson J."/>
            <person name="Wilson A."/>
            <person name="Yadav S."/>
            <person name="Young G."/>
            <person name="Yu Q."/>
            <person name="Zembek L."/>
            <person name="Zhong D."/>
            <person name="Zimmer A."/>
            <person name="Zwirko Z."/>
            <person name="Jaffe D.B."/>
            <person name="Alvarez P."/>
            <person name="Brockman W."/>
            <person name="Butler J."/>
            <person name="Chin C."/>
            <person name="Gnerre S."/>
            <person name="Grabherr M."/>
            <person name="Kleber M."/>
            <person name="Mauceli E."/>
            <person name="MacCallum I."/>
        </authorList>
    </citation>
    <scope>NUCLEOTIDE SEQUENCE [LARGE SCALE GENOMIC DNA]</scope>
    <source>
        <strain evidence="2">Tucson 15287-2541.00</strain>
    </source>
</reference>
<sequence length="118" mass="13403">MSDIQLDPSVIVLKLPPWDINGWSSQERRSVYRNWALRYAQTRNFTVAMHYFDKCTHDMDNNKTFAALCMRSKFNREIAQPQEALEDSKKAATIASGSALVNLQIADCMISTGLRTTS</sequence>
<dbReference type="Proteomes" id="UP000001070">
    <property type="component" value="Unassembled WGS sequence"/>
</dbReference>
<evidence type="ECO:0000313" key="2">
    <source>
        <dbReference type="Proteomes" id="UP000001070"/>
    </source>
</evidence>